<feature type="region of interest" description="Disordered" evidence="1">
    <location>
        <begin position="113"/>
        <end position="142"/>
    </location>
</feature>
<evidence type="ECO:0000313" key="3">
    <source>
        <dbReference type="Proteomes" id="UP000789901"/>
    </source>
</evidence>
<accession>A0ABN7VUX7</accession>
<organism evidence="2 3">
    <name type="scientific">Gigaspora margarita</name>
    <dbReference type="NCBI Taxonomy" id="4874"/>
    <lineage>
        <taxon>Eukaryota</taxon>
        <taxon>Fungi</taxon>
        <taxon>Fungi incertae sedis</taxon>
        <taxon>Mucoromycota</taxon>
        <taxon>Glomeromycotina</taxon>
        <taxon>Glomeromycetes</taxon>
        <taxon>Diversisporales</taxon>
        <taxon>Gigasporaceae</taxon>
        <taxon>Gigaspora</taxon>
    </lineage>
</organism>
<sequence>MNDTEKKLQCYLPEKSQEKEIEGIDQMTLLQETVDKIDIEKNIPKELIESLTIVLDRANTMELNSQNIELPIIQEVLLKKQNPDLTDQELYYQDKISLEKAYEDWKKRINRRQIDDNTNKVKKDEHEAFKSYERPTEPNKRT</sequence>
<reference evidence="2 3" key="1">
    <citation type="submission" date="2021-06" db="EMBL/GenBank/DDBJ databases">
        <authorList>
            <person name="Kallberg Y."/>
            <person name="Tangrot J."/>
            <person name="Rosling A."/>
        </authorList>
    </citation>
    <scope>NUCLEOTIDE SEQUENCE [LARGE SCALE GENOMIC DNA]</scope>
    <source>
        <strain evidence="2 3">120-4 pot B 10/14</strain>
    </source>
</reference>
<dbReference type="EMBL" id="CAJVQB010022496">
    <property type="protein sequence ID" value="CAG8799768.1"/>
    <property type="molecule type" value="Genomic_DNA"/>
</dbReference>
<protein>
    <submittedName>
        <fullName evidence="2">10712_t:CDS:1</fullName>
    </submittedName>
</protein>
<gene>
    <name evidence="2" type="ORF">GMARGA_LOCUS22847</name>
</gene>
<proteinExistence type="predicted"/>
<evidence type="ECO:0000313" key="2">
    <source>
        <dbReference type="EMBL" id="CAG8799768.1"/>
    </source>
</evidence>
<keyword evidence="3" id="KW-1185">Reference proteome</keyword>
<comment type="caution">
    <text evidence="2">The sequence shown here is derived from an EMBL/GenBank/DDBJ whole genome shotgun (WGS) entry which is preliminary data.</text>
</comment>
<dbReference type="Proteomes" id="UP000789901">
    <property type="component" value="Unassembled WGS sequence"/>
</dbReference>
<evidence type="ECO:0000256" key="1">
    <source>
        <dbReference type="SAM" id="MobiDB-lite"/>
    </source>
</evidence>
<name>A0ABN7VUX7_GIGMA</name>